<dbReference type="GO" id="GO:0061599">
    <property type="term" value="F:molybdopterin molybdotransferase activity"/>
    <property type="evidence" value="ECO:0007669"/>
    <property type="project" value="UniProtKB-UniRule"/>
</dbReference>
<keyword evidence="11 13" id="KW-0501">Molybdenum cofactor biosynthesis</keyword>
<comment type="pathway">
    <text evidence="3 13">Cofactor biosynthesis; molybdopterin biosynthesis.</text>
</comment>
<dbReference type="InterPro" id="IPR036135">
    <property type="entry name" value="MoeA_linker/N_sf"/>
</dbReference>
<dbReference type="EC" id="2.10.1.1" evidence="5 13"/>
<name>Q7MDE4_VIBVY</name>
<keyword evidence="7 13" id="KW-0500">Molybdenum</keyword>
<dbReference type="FunFam" id="3.40.980.10:FF:000004">
    <property type="entry name" value="Molybdopterin molybdenumtransferase"/>
    <property type="match status" value="1"/>
</dbReference>
<dbReference type="GO" id="GO:0006777">
    <property type="term" value="P:Mo-molybdopterin cofactor biosynthetic process"/>
    <property type="evidence" value="ECO:0007669"/>
    <property type="project" value="UniProtKB-UniRule"/>
</dbReference>
<evidence type="ECO:0000256" key="11">
    <source>
        <dbReference type="ARBA" id="ARBA00023150"/>
    </source>
</evidence>
<organism evidence="15 16">
    <name type="scientific">Vibrio vulnificus (strain YJ016)</name>
    <dbReference type="NCBI Taxonomy" id="196600"/>
    <lineage>
        <taxon>Bacteria</taxon>
        <taxon>Pseudomonadati</taxon>
        <taxon>Pseudomonadota</taxon>
        <taxon>Gammaproteobacteria</taxon>
        <taxon>Vibrionales</taxon>
        <taxon>Vibrionaceae</taxon>
        <taxon>Vibrio</taxon>
    </lineage>
</organism>
<dbReference type="GO" id="GO:0046872">
    <property type="term" value="F:metal ion binding"/>
    <property type="evidence" value="ECO:0007669"/>
    <property type="project" value="UniProtKB-UniRule"/>
</dbReference>
<evidence type="ECO:0000256" key="2">
    <source>
        <dbReference type="ARBA" id="ARBA00002901"/>
    </source>
</evidence>
<dbReference type="InterPro" id="IPR036688">
    <property type="entry name" value="MoeA_C_domain_IV_sf"/>
</dbReference>
<reference evidence="15 16" key="1">
    <citation type="journal article" date="2003" name="Genome Res.">
        <title>Comparative genome analysis of Vibrio vulnificus, a marine pathogen.</title>
        <authorList>
            <person name="Chen C.Y."/>
            <person name="Wu K.M."/>
            <person name="Chang Y.C."/>
            <person name="Chang C.H."/>
            <person name="Tsai H.C."/>
            <person name="Liao T.L."/>
            <person name="Liu Y.M."/>
            <person name="Chen H.J."/>
            <person name="Shen A.B."/>
            <person name="Li J.C."/>
            <person name="Su T.L."/>
            <person name="Shao C.P."/>
            <person name="Lee C.T."/>
            <person name="Hor L.I."/>
            <person name="Tsai S.F."/>
        </authorList>
    </citation>
    <scope>NUCLEOTIDE SEQUENCE [LARGE SCALE GENOMIC DNA]</scope>
    <source>
        <strain evidence="15 16">YJ016</strain>
    </source>
</reference>
<dbReference type="FunFam" id="2.40.340.10:FF:000003">
    <property type="entry name" value="Molybdopterin molybdenumtransferase"/>
    <property type="match status" value="1"/>
</dbReference>
<evidence type="ECO:0000259" key="14">
    <source>
        <dbReference type="SMART" id="SM00852"/>
    </source>
</evidence>
<comment type="cofactor">
    <cofactor evidence="1 13">
        <name>Mg(2+)</name>
        <dbReference type="ChEBI" id="CHEBI:18420"/>
    </cofactor>
</comment>
<dbReference type="Gene3D" id="3.40.980.10">
    <property type="entry name" value="MoaB/Mog-like domain"/>
    <property type="match status" value="1"/>
</dbReference>
<dbReference type="GO" id="GO:0005829">
    <property type="term" value="C:cytosol"/>
    <property type="evidence" value="ECO:0007669"/>
    <property type="project" value="TreeGrafter"/>
</dbReference>
<dbReference type="InterPro" id="IPR005111">
    <property type="entry name" value="MoeA_C_domain_IV"/>
</dbReference>
<dbReference type="SUPFAM" id="SSF63867">
    <property type="entry name" value="MoeA C-terminal domain-like"/>
    <property type="match status" value="1"/>
</dbReference>
<dbReference type="KEGG" id="vvy:VVA1091"/>
<dbReference type="FunFam" id="2.170.190.11:FF:000001">
    <property type="entry name" value="Molybdopterin molybdenumtransferase"/>
    <property type="match status" value="1"/>
</dbReference>
<keyword evidence="8 13" id="KW-0808">Transferase</keyword>
<dbReference type="NCBIfam" id="NF045515">
    <property type="entry name" value="Glp_gephyrin"/>
    <property type="match status" value="1"/>
</dbReference>
<protein>
    <recommendedName>
        <fullName evidence="6 13">Molybdopterin molybdenumtransferase</fullName>
        <ecNumber evidence="5 13">2.10.1.1</ecNumber>
    </recommendedName>
</protein>
<dbReference type="NCBIfam" id="TIGR00177">
    <property type="entry name" value="molyb_syn"/>
    <property type="match status" value="1"/>
</dbReference>
<dbReference type="EMBL" id="BA000038">
    <property type="protein sequence ID" value="BAC97118.1"/>
    <property type="molecule type" value="Genomic_DNA"/>
</dbReference>
<dbReference type="eggNOG" id="COG0303">
    <property type="taxonomic scope" value="Bacteria"/>
</dbReference>
<evidence type="ECO:0000256" key="4">
    <source>
        <dbReference type="ARBA" id="ARBA00010763"/>
    </source>
</evidence>
<dbReference type="InterPro" id="IPR036425">
    <property type="entry name" value="MoaB/Mog-like_dom_sf"/>
</dbReference>
<evidence type="ECO:0000256" key="9">
    <source>
        <dbReference type="ARBA" id="ARBA00022723"/>
    </source>
</evidence>
<keyword evidence="10 13" id="KW-0460">Magnesium</keyword>
<evidence type="ECO:0000256" key="6">
    <source>
        <dbReference type="ARBA" id="ARBA00021108"/>
    </source>
</evidence>
<dbReference type="SUPFAM" id="SSF53218">
    <property type="entry name" value="Molybdenum cofactor biosynthesis proteins"/>
    <property type="match status" value="1"/>
</dbReference>
<evidence type="ECO:0000256" key="12">
    <source>
        <dbReference type="ARBA" id="ARBA00047317"/>
    </source>
</evidence>
<dbReference type="Gene3D" id="3.90.105.10">
    <property type="entry name" value="Molybdopterin biosynthesis moea protein, domain 2"/>
    <property type="match status" value="1"/>
</dbReference>
<dbReference type="Gene3D" id="2.170.190.11">
    <property type="entry name" value="Molybdopterin biosynthesis moea protein, domain 3"/>
    <property type="match status" value="1"/>
</dbReference>
<dbReference type="NCBIfam" id="NF007960">
    <property type="entry name" value="PRK10680.1"/>
    <property type="match status" value="1"/>
</dbReference>
<evidence type="ECO:0000256" key="5">
    <source>
        <dbReference type="ARBA" id="ARBA00013269"/>
    </source>
</evidence>
<dbReference type="CDD" id="cd00887">
    <property type="entry name" value="MoeA"/>
    <property type="match status" value="1"/>
</dbReference>
<evidence type="ECO:0000256" key="3">
    <source>
        <dbReference type="ARBA" id="ARBA00005046"/>
    </source>
</evidence>
<dbReference type="PANTHER" id="PTHR10192">
    <property type="entry name" value="MOLYBDOPTERIN BIOSYNTHESIS PROTEIN"/>
    <property type="match status" value="1"/>
</dbReference>
<dbReference type="PANTHER" id="PTHR10192:SF5">
    <property type="entry name" value="GEPHYRIN"/>
    <property type="match status" value="1"/>
</dbReference>
<dbReference type="PROSITE" id="PS01079">
    <property type="entry name" value="MOCF_BIOSYNTHESIS_2"/>
    <property type="match status" value="1"/>
</dbReference>
<dbReference type="SUPFAM" id="SSF63882">
    <property type="entry name" value="MoeA N-terminal region -like"/>
    <property type="match status" value="1"/>
</dbReference>
<gene>
    <name evidence="15" type="ordered locus">VVA1091</name>
</gene>
<dbReference type="AlphaFoldDB" id="Q7MDE4"/>
<dbReference type="HOGENOM" id="CLU_010186_7_0_6"/>
<sequence>MRLGVSSKLSSVRSSSSKERISRMWCSIFSFFSSRLNWFGTIGVSKPRFSNACLTSWADSLRPDIPLPLTSQDSHKGKNTPLGWLTRILGFLNNYTHILLRVIRATHRFVLKCAKTIIQRKFNMGCCDAPGLMPIEDAMEKMLSRIKPIQTTLKLPLAEALGYVLAEDILSPINVPPFDNSAMDGYAIRIANLEHNQPLPLAGKSFAGQPFDGEWPQNSCIRIMTGAKIPAGCDAVIMQENTEVSDEGIVIQQCQIKPNENIRPTGDDIQAGDLVLAQGARLTPRDIPMIASLGISHVTVVRKPRVAFFSTGDELKSLGEPLLEGQIYDSNRYGIKPLIENFGCEAIDLGIIPDCPETLKATFEKAQSLADVVVTSGGVSVGEADYTKDILEQLGEIGFWKLAIKPGKPFAFGKLSTAWFCGLPGNPVSAVLTMYVLVQPMLAKLAGHSQWKAPESIPATTRTAFKKAPGRTDYQRGIYTIENGQFFVETTGNQSSGAFRSMSLANCFVVLERERGRVEVGETVNIELFNSTLF</sequence>
<dbReference type="Pfam" id="PF00994">
    <property type="entry name" value="MoCF_biosynth"/>
    <property type="match status" value="1"/>
</dbReference>
<dbReference type="Gene3D" id="2.40.340.10">
    <property type="entry name" value="MoeA, C-terminal, domain IV"/>
    <property type="match status" value="1"/>
</dbReference>
<dbReference type="InterPro" id="IPR005110">
    <property type="entry name" value="MoeA_linker/N"/>
</dbReference>
<evidence type="ECO:0000313" key="15">
    <source>
        <dbReference type="EMBL" id="BAC97118.1"/>
    </source>
</evidence>
<evidence type="ECO:0000256" key="10">
    <source>
        <dbReference type="ARBA" id="ARBA00022842"/>
    </source>
</evidence>
<dbReference type="Pfam" id="PF03454">
    <property type="entry name" value="MoeA_C"/>
    <property type="match status" value="1"/>
</dbReference>
<dbReference type="UniPathway" id="UPA00344"/>
<dbReference type="SMART" id="SM00852">
    <property type="entry name" value="MoCF_biosynth"/>
    <property type="match status" value="1"/>
</dbReference>
<dbReference type="InterPro" id="IPR008284">
    <property type="entry name" value="MoCF_biosynth_CS"/>
</dbReference>
<evidence type="ECO:0000256" key="7">
    <source>
        <dbReference type="ARBA" id="ARBA00022505"/>
    </source>
</evidence>
<evidence type="ECO:0000256" key="1">
    <source>
        <dbReference type="ARBA" id="ARBA00001946"/>
    </source>
</evidence>
<evidence type="ECO:0000256" key="8">
    <source>
        <dbReference type="ARBA" id="ARBA00022679"/>
    </source>
</evidence>
<evidence type="ECO:0000256" key="13">
    <source>
        <dbReference type="RuleBase" id="RU365090"/>
    </source>
</evidence>
<comment type="catalytic activity">
    <reaction evidence="12">
        <text>adenylyl-molybdopterin + molybdate = Mo-molybdopterin + AMP + H(+)</text>
        <dbReference type="Rhea" id="RHEA:35047"/>
        <dbReference type="ChEBI" id="CHEBI:15378"/>
        <dbReference type="ChEBI" id="CHEBI:36264"/>
        <dbReference type="ChEBI" id="CHEBI:62727"/>
        <dbReference type="ChEBI" id="CHEBI:71302"/>
        <dbReference type="ChEBI" id="CHEBI:456215"/>
        <dbReference type="EC" id="2.10.1.1"/>
    </reaction>
</comment>
<proteinExistence type="inferred from homology"/>
<evidence type="ECO:0000313" key="16">
    <source>
        <dbReference type="Proteomes" id="UP000002675"/>
    </source>
</evidence>
<dbReference type="InterPro" id="IPR038987">
    <property type="entry name" value="MoeA-like"/>
</dbReference>
<dbReference type="InterPro" id="IPR001453">
    <property type="entry name" value="MoaB/Mog_dom"/>
</dbReference>
<comment type="similarity">
    <text evidence="4 13">Belongs to the MoeA family.</text>
</comment>
<dbReference type="Pfam" id="PF03453">
    <property type="entry name" value="MoeA_N"/>
    <property type="match status" value="1"/>
</dbReference>
<comment type="function">
    <text evidence="2 13">Catalyzes the insertion of molybdate into adenylated molybdopterin with the concomitant release of AMP.</text>
</comment>
<dbReference type="Proteomes" id="UP000002675">
    <property type="component" value="Chromosome II"/>
</dbReference>
<keyword evidence="9 13" id="KW-0479">Metal-binding</keyword>
<accession>Q7MDE4</accession>
<dbReference type="STRING" id="672.VV93_v1c40330"/>
<feature type="domain" description="MoaB/Mog" evidence="14">
    <location>
        <begin position="307"/>
        <end position="444"/>
    </location>
</feature>